<dbReference type="OrthoDB" id="10258608at2759"/>
<organism evidence="2 3">
    <name type="scientific">Hermanssonia centrifuga</name>
    <dbReference type="NCBI Taxonomy" id="98765"/>
    <lineage>
        <taxon>Eukaryota</taxon>
        <taxon>Fungi</taxon>
        <taxon>Dikarya</taxon>
        <taxon>Basidiomycota</taxon>
        <taxon>Agaricomycotina</taxon>
        <taxon>Agaricomycetes</taxon>
        <taxon>Polyporales</taxon>
        <taxon>Meruliaceae</taxon>
        <taxon>Hermanssonia</taxon>
    </lineage>
</organism>
<dbReference type="Proteomes" id="UP000186601">
    <property type="component" value="Unassembled WGS sequence"/>
</dbReference>
<dbReference type="Pfam" id="PF23325">
    <property type="entry name" value="TPR_28"/>
    <property type="match status" value="1"/>
</dbReference>
<name>A0A2R6NFI1_9APHY</name>
<evidence type="ECO:0000259" key="1">
    <source>
        <dbReference type="Pfam" id="PF23325"/>
    </source>
</evidence>
<dbReference type="SUPFAM" id="SSF48371">
    <property type="entry name" value="ARM repeat"/>
    <property type="match status" value="1"/>
</dbReference>
<reference evidence="2 3" key="1">
    <citation type="submission" date="2018-02" db="EMBL/GenBank/DDBJ databases">
        <title>Genome sequence of the basidiomycete white-rot fungus Phlebia centrifuga.</title>
        <authorList>
            <person name="Granchi Z."/>
            <person name="Peng M."/>
            <person name="de Vries R.P."/>
            <person name="Hilden K."/>
            <person name="Makela M.R."/>
            <person name="Grigoriev I."/>
            <person name="Riley R."/>
        </authorList>
    </citation>
    <scope>NUCLEOTIDE SEQUENCE [LARGE SCALE GENOMIC DNA]</scope>
    <source>
        <strain evidence="2 3">FBCC195</strain>
    </source>
</reference>
<dbReference type="STRING" id="98765.A0A2R6NFI1"/>
<dbReference type="EMBL" id="MLYV02001294">
    <property type="protein sequence ID" value="PSR71147.1"/>
    <property type="molecule type" value="Genomic_DNA"/>
</dbReference>
<dbReference type="InterPro" id="IPR056604">
    <property type="entry name" value="GBF1-like_TPR"/>
</dbReference>
<keyword evidence="3" id="KW-1185">Reference proteome</keyword>
<sequence>MDMFKVVWKQVVSAIAYAFITFEDDYIIERAIAGFKQCATLARQYQMPDVFDYVVVSLSQATGLLSESLPSQVPNFPVVEVDGQSLTVSTLSVKFGTNFKGQLAAVVLFNIVNGNGHALREGWTQVRGSSKLALKLLMIHYIQIFEMFENLFFHSLLPARMLQMEDFLGGVSTIPLRRNQPARAPQRSDGLLSALSSYLMTPYNSSTEALPDATDADVENTLCTIDCINACRFDELYAQIIQLDLEALVAAVRALEALAHERTVTRLKQESHDVGYETANEESFILPFDPVSIFLLEAMVSITCQTPQHIEDIWPVVFEHLSALISTPTQYSILLIERAVVGLLRICLILAQRPSLRDQVYVSFDLLAGLPPTICNAVAEQVAAGLILLASKHKEIISSQTEWNIVFALLRSTIDHAEASRQSFELIHKMVSDGPEQRLTADNFVGLVNVLDEYATVASFATEAQQQGRRAQALNASNSPVVDRGRKAVDMLFDLKRFWSKMEPSAQGWRQFCLPLLTSLARQSWNTSREIRHTAIVHLQRIILGPHLLLNQEDQSQVEELFNRVLFHLLDELVKPQVFLRDPMGMSETRLRASALLCKAFMHLEAREGQNADIRVLWIQVLDLLDRYMNIDRRDQLHEAIPESLKNVVLVMNATGLLVPTPPGEDQRDDRQKALWAATHERIDRFLPGFLVEVLPPPAILVAPAPTPTPAPTQPPEA</sequence>
<dbReference type="PANTHER" id="PTHR10663:SF388">
    <property type="entry name" value="GOLGI-SPECIFIC BREFELDIN A-RESISTANCE GUANINE NUCLEOTIDE EXCHANGE FACTOR 1"/>
    <property type="match status" value="1"/>
</dbReference>
<proteinExistence type="predicted"/>
<dbReference type="PANTHER" id="PTHR10663">
    <property type="entry name" value="GUANYL-NUCLEOTIDE EXCHANGE FACTOR"/>
    <property type="match status" value="1"/>
</dbReference>
<protein>
    <recommendedName>
        <fullName evidence="1">GBF1-like tetratricopeptide repeats domain-containing protein</fullName>
    </recommendedName>
</protein>
<evidence type="ECO:0000313" key="2">
    <source>
        <dbReference type="EMBL" id="PSR71147.1"/>
    </source>
</evidence>
<gene>
    <name evidence="2" type="ORF">PHLCEN_2v12993</name>
</gene>
<feature type="domain" description="GBF1-like tetratricopeptide repeats" evidence="1">
    <location>
        <begin position="509"/>
        <end position="694"/>
    </location>
</feature>
<dbReference type="AlphaFoldDB" id="A0A2R6NFI1"/>
<comment type="caution">
    <text evidence="2">The sequence shown here is derived from an EMBL/GenBank/DDBJ whole genome shotgun (WGS) entry which is preliminary data.</text>
</comment>
<dbReference type="InterPro" id="IPR016024">
    <property type="entry name" value="ARM-type_fold"/>
</dbReference>
<accession>A0A2R6NFI1</accession>
<evidence type="ECO:0000313" key="3">
    <source>
        <dbReference type="Proteomes" id="UP000186601"/>
    </source>
</evidence>